<organism evidence="1">
    <name type="scientific">bioreactor metagenome</name>
    <dbReference type="NCBI Taxonomy" id="1076179"/>
    <lineage>
        <taxon>unclassified sequences</taxon>
        <taxon>metagenomes</taxon>
        <taxon>ecological metagenomes</taxon>
    </lineage>
</organism>
<evidence type="ECO:0000313" key="1">
    <source>
        <dbReference type="EMBL" id="MPM85983.1"/>
    </source>
</evidence>
<reference evidence="1" key="1">
    <citation type="submission" date="2019-08" db="EMBL/GenBank/DDBJ databases">
        <authorList>
            <person name="Kucharzyk K."/>
            <person name="Murdoch R.W."/>
            <person name="Higgins S."/>
            <person name="Loffler F."/>
        </authorList>
    </citation>
    <scope>NUCLEOTIDE SEQUENCE</scope>
</reference>
<dbReference type="EMBL" id="VSSQ01034140">
    <property type="protein sequence ID" value="MPM85983.1"/>
    <property type="molecule type" value="Genomic_DNA"/>
</dbReference>
<protein>
    <submittedName>
        <fullName evidence="1">Uncharacterized protein</fullName>
    </submittedName>
</protein>
<proteinExistence type="predicted"/>
<gene>
    <name evidence="1" type="ORF">SDC9_133066</name>
</gene>
<name>A0A645DAN9_9ZZZZ</name>
<comment type="caution">
    <text evidence="1">The sequence shown here is derived from an EMBL/GenBank/DDBJ whole genome shotgun (WGS) entry which is preliminary data.</text>
</comment>
<dbReference type="AlphaFoldDB" id="A0A645DAN9"/>
<sequence length="60" mass="6582">MMDLLQDKHQSCQRSIESCGQTGTGTARKKDFFFDIIPLCEIADALPHCGSQLDGRALPS</sequence>
<accession>A0A645DAN9</accession>